<dbReference type="InterPro" id="IPR036465">
    <property type="entry name" value="vWFA_dom_sf"/>
</dbReference>
<evidence type="ECO:0008006" key="4">
    <source>
        <dbReference type="Google" id="ProtNLM"/>
    </source>
</evidence>
<accession>A0A433QCZ5</accession>
<keyword evidence="3" id="KW-1185">Reference proteome</keyword>
<evidence type="ECO:0000256" key="1">
    <source>
        <dbReference type="SAM" id="Coils"/>
    </source>
</evidence>
<name>A0A433QCZ5_9FUNG</name>
<evidence type="ECO:0000313" key="2">
    <source>
        <dbReference type="EMBL" id="RUS27599.1"/>
    </source>
</evidence>
<gene>
    <name evidence="2" type="ORF">BC938DRAFT_483020</name>
</gene>
<comment type="caution">
    <text evidence="2">The sequence shown here is derived from an EMBL/GenBank/DDBJ whole genome shotgun (WGS) entry which is preliminary data.</text>
</comment>
<dbReference type="AlphaFoldDB" id="A0A433QCZ5"/>
<feature type="coiled-coil region" evidence="1">
    <location>
        <begin position="362"/>
        <end position="389"/>
    </location>
</feature>
<keyword evidence="1" id="KW-0175">Coiled coil</keyword>
<protein>
    <recommendedName>
        <fullName evidence="4">VWFA domain-containing protein</fullName>
    </recommendedName>
</protein>
<dbReference type="SUPFAM" id="SSF53300">
    <property type="entry name" value="vWA-like"/>
    <property type="match status" value="1"/>
</dbReference>
<reference evidence="2 3" key="1">
    <citation type="journal article" date="2018" name="New Phytol.">
        <title>Phylogenomics of Endogonaceae and evolution of mycorrhizas within Mucoromycota.</title>
        <authorList>
            <person name="Chang Y."/>
            <person name="Desiro A."/>
            <person name="Na H."/>
            <person name="Sandor L."/>
            <person name="Lipzen A."/>
            <person name="Clum A."/>
            <person name="Barry K."/>
            <person name="Grigoriev I.V."/>
            <person name="Martin F.M."/>
            <person name="Stajich J.E."/>
            <person name="Smith M.E."/>
            <person name="Bonito G."/>
            <person name="Spatafora J.W."/>
        </authorList>
    </citation>
    <scope>NUCLEOTIDE SEQUENCE [LARGE SCALE GENOMIC DNA]</scope>
    <source>
        <strain evidence="2 3">AD002</strain>
    </source>
</reference>
<dbReference type="Proteomes" id="UP000274822">
    <property type="component" value="Unassembled WGS sequence"/>
</dbReference>
<dbReference type="EMBL" id="RBNJ01008105">
    <property type="protein sequence ID" value="RUS27599.1"/>
    <property type="molecule type" value="Genomic_DNA"/>
</dbReference>
<sequence length="1026" mass="114619">MSATLQSAGSSSQTATIVQQAQSLSWRVDLSELQVSKKQRRIPQTINFTNANAVFAIDTSGSVMGGILRAEKDLILSVANNQHHRENGKVIAWNNSAYLPISLKQISTIQAQAYGGTDPVCLLNRKETSEAIEKSDSWWLVTDGTIDNNEVEAFATKIVQKKISHIPAVIVVVGDAPTSQIPPASSSISVGASVFFLADHCLFLYADTNEWNKNSGKFYLLQSKGCYEQLGVVESLNQSVRWSDLPTVTPAALANITLPKTSPHTFGGTIRLTNTLFVRIDILLDTSTHLTLAELQELFGDDATRTALLYACKIRSLLPNLRTLLVRHKVEEITSVEDIANAQPILRRLAQARRAAAPIHDLLDFQRQLREAHRRNEEHNRTLHAAKKAQARAFNAIIELTLREIGQIERADYSAERLGRLSNRAARAERISDHSEFNDQINSLMEDSSGVDGFRGECPICYEENAVMALTCKILPPLKTEANTSDYALNFPLACGSIPHNVNVLSSQIACCQCADYMVATTGRTTMRENATVVLPLVSLAQNPKLWKVRLAIGLANRIQVGNLVQLFMAVLDETVTNKGWARPGEGNSDAMFRRDALEWTLEMLWKETETRNNFQESGEIVRFPQAVSHVISEAMQASGSVETWLIRYPMEGFLRIMRFAKKFNAPGRLLDDGLRLFHTRLMALFVENYQAHIKRGEHKIIADKIWGALYELRHGKTPIEGTARIVTTIGNLVHPNDLKRITDFLVTLGHDTATFPFPAATTIILRRLLEIQNHDSVAHCIVNLRSRDTYVIQAFEYPKDLTTADALQVLNEMFLPSFNPDKLHGDPFSPPPFVTPYGPSLLRCGYCNMLFAPSGTKGSLEELAPLLRQGRQAHFAKYLGASGSTGLPQRAPMQNGRLMPPCRHYNLHHSIVLVFAEREEDQRAALVRAGILEAAQRTAAQNLLLEKFVDDVVEQIVGVDRRGNVYSQIMVEQIWTVLPSFWKVVQKNRFDPEQKAMKFVDKLRLELDGLGWLKKGTREVGEIRK</sequence>
<proteinExistence type="predicted"/>
<evidence type="ECO:0000313" key="3">
    <source>
        <dbReference type="Proteomes" id="UP000274822"/>
    </source>
</evidence>
<organism evidence="2 3">
    <name type="scientific">Jimgerdemannia flammicorona</name>
    <dbReference type="NCBI Taxonomy" id="994334"/>
    <lineage>
        <taxon>Eukaryota</taxon>
        <taxon>Fungi</taxon>
        <taxon>Fungi incertae sedis</taxon>
        <taxon>Mucoromycota</taxon>
        <taxon>Mucoromycotina</taxon>
        <taxon>Endogonomycetes</taxon>
        <taxon>Endogonales</taxon>
        <taxon>Endogonaceae</taxon>
        <taxon>Jimgerdemannia</taxon>
    </lineage>
</organism>